<comment type="catalytic activity">
    <reaction evidence="14">
        <text>ATP + H2O = ADP + phosphate + H(+)</text>
        <dbReference type="Rhea" id="RHEA:13065"/>
        <dbReference type="ChEBI" id="CHEBI:15377"/>
        <dbReference type="ChEBI" id="CHEBI:15378"/>
        <dbReference type="ChEBI" id="CHEBI:30616"/>
        <dbReference type="ChEBI" id="CHEBI:43474"/>
        <dbReference type="ChEBI" id="CHEBI:456216"/>
        <dbReference type="EC" id="5.6.2.4"/>
    </reaction>
</comment>
<evidence type="ECO:0000256" key="4">
    <source>
        <dbReference type="ARBA" id="ARBA00022801"/>
    </source>
</evidence>
<accession>A0A1M6ICK2</accession>
<dbReference type="OrthoDB" id="9810135at2"/>
<organism evidence="17 18">
    <name type="scientific">Rubritalea squalenifaciens DSM 18772</name>
    <dbReference type="NCBI Taxonomy" id="1123071"/>
    <lineage>
        <taxon>Bacteria</taxon>
        <taxon>Pseudomonadati</taxon>
        <taxon>Verrucomicrobiota</taxon>
        <taxon>Verrucomicrobiia</taxon>
        <taxon>Verrucomicrobiales</taxon>
        <taxon>Rubritaleaceae</taxon>
        <taxon>Rubritalea</taxon>
    </lineage>
</organism>
<evidence type="ECO:0000256" key="14">
    <source>
        <dbReference type="ARBA" id="ARBA00048988"/>
    </source>
</evidence>
<keyword evidence="1" id="KW-0540">Nuclease</keyword>
<keyword evidence="9" id="KW-0234">DNA repair</keyword>
<dbReference type="GO" id="GO:0004527">
    <property type="term" value="F:exonuclease activity"/>
    <property type="evidence" value="ECO:0007669"/>
    <property type="project" value="UniProtKB-KW"/>
</dbReference>
<proteinExistence type="predicted"/>
<gene>
    <name evidence="17" type="ORF">SAMN02745181_1758</name>
</gene>
<keyword evidence="6 17" id="KW-0269">Exonuclease</keyword>
<evidence type="ECO:0000256" key="2">
    <source>
        <dbReference type="ARBA" id="ARBA00022741"/>
    </source>
</evidence>
<evidence type="ECO:0000256" key="7">
    <source>
        <dbReference type="ARBA" id="ARBA00022840"/>
    </source>
</evidence>
<dbReference type="InterPro" id="IPR000212">
    <property type="entry name" value="DNA_helicase_UvrD/REP"/>
</dbReference>
<dbReference type="AlphaFoldDB" id="A0A1M6ICK2"/>
<dbReference type="EC" id="5.6.2.4" evidence="12"/>
<keyword evidence="7 15" id="KW-0067">ATP-binding</keyword>
<dbReference type="Pfam" id="PF13361">
    <property type="entry name" value="UvrD_C"/>
    <property type="match status" value="1"/>
</dbReference>
<dbReference type="STRING" id="1123071.SAMN02745181_1758"/>
<dbReference type="PROSITE" id="PS51198">
    <property type="entry name" value="UVRD_HELICASE_ATP_BIND"/>
    <property type="match status" value="1"/>
</dbReference>
<dbReference type="InterPro" id="IPR038726">
    <property type="entry name" value="PDDEXK_AddAB-type"/>
</dbReference>
<dbReference type="Pfam" id="PF00580">
    <property type="entry name" value="UvrD-helicase"/>
    <property type="match status" value="1"/>
</dbReference>
<dbReference type="Proteomes" id="UP000184510">
    <property type="component" value="Unassembled WGS sequence"/>
</dbReference>
<evidence type="ECO:0000256" key="11">
    <source>
        <dbReference type="ARBA" id="ARBA00034617"/>
    </source>
</evidence>
<feature type="binding site" evidence="15">
    <location>
        <begin position="11"/>
        <end position="18"/>
    </location>
    <ligand>
        <name>ATP</name>
        <dbReference type="ChEBI" id="CHEBI:30616"/>
    </ligand>
</feature>
<comment type="catalytic activity">
    <reaction evidence="11">
        <text>Couples ATP hydrolysis with the unwinding of duplex DNA by translocating in the 3'-5' direction.</text>
        <dbReference type="EC" id="5.6.2.4"/>
    </reaction>
</comment>
<evidence type="ECO:0000313" key="17">
    <source>
        <dbReference type="EMBL" id="SHJ32170.1"/>
    </source>
</evidence>
<dbReference type="GO" id="GO:0043138">
    <property type="term" value="F:3'-5' DNA helicase activity"/>
    <property type="evidence" value="ECO:0007669"/>
    <property type="project" value="UniProtKB-EC"/>
</dbReference>
<dbReference type="InParanoid" id="A0A1M6ICK2"/>
<evidence type="ECO:0000256" key="6">
    <source>
        <dbReference type="ARBA" id="ARBA00022839"/>
    </source>
</evidence>
<evidence type="ECO:0000256" key="3">
    <source>
        <dbReference type="ARBA" id="ARBA00022763"/>
    </source>
</evidence>
<dbReference type="PANTHER" id="PTHR11070">
    <property type="entry name" value="UVRD / RECB / PCRA DNA HELICASE FAMILY MEMBER"/>
    <property type="match status" value="1"/>
</dbReference>
<dbReference type="InterPro" id="IPR027417">
    <property type="entry name" value="P-loop_NTPase"/>
</dbReference>
<evidence type="ECO:0000256" key="13">
    <source>
        <dbReference type="ARBA" id="ARBA00034923"/>
    </source>
</evidence>
<evidence type="ECO:0000256" key="15">
    <source>
        <dbReference type="PROSITE-ProRule" id="PRU00560"/>
    </source>
</evidence>
<dbReference type="InterPro" id="IPR014016">
    <property type="entry name" value="UvrD-like_ATP-bd"/>
</dbReference>
<dbReference type="GO" id="GO:0005829">
    <property type="term" value="C:cytosol"/>
    <property type="evidence" value="ECO:0007669"/>
    <property type="project" value="TreeGrafter"/>
</dbReference>
<keyword evidence="10" id="KW-0413">Isomerase</keyword>
<evidence type="ECO:0000259" key="16">
    <source>
        <dbReference type="PROSITE" id="PS51198"/>
    </source>
</evidence>
<keyword evidence="5 15" id="KW-0347">Helicase</keyword>
<dbReference type="Gene3D" id="3.40.50.300">
    <property type="entry name" value="P-loop containing nucleotide triphosphate hydrolases"/>
    <property type="match status" value="3"/>
</dbReference>
<dbReference type="PANTHER" id="PTHR11070:SF2">
    <property type="entry name" value="ATP-DEPENDENT DNA HELICASE SRS2"/>
    <property type="match status" value="1"/>
</dbReference>
<evidence type="ECO:0000256" key="1">
    <source>
        <dbReference type="ARBA" id="ARBA00022722"/>
    </source>
</evidence>
<protein>
    <recommendedName>
        <fullName evidence="12">DNA 3'-5' helicase</fullName>
        <ecNumber evidence="12">5.6.2.4</ecNumber>
    </recommendedName>
    <alternativeName>
        <fullName evidence="13">DNA 3'-5' helicase II</fullName>
    </alternativeName>
</protein>
<keyword evidence="3" id="KW-0227">DNA damage</keyword>
<evidence type="ECO:0000313" key="18">
    <source>
        <dbReference type="Proteomes" id="UP000184510"/>
    </source>
</evidence>
<keyword evidence="2 15" id="KW-0547">Nucleotide-binding</keyword>
<keyword evidence="8" id="KW-0238">DNA-binding</keyword>
<dbReference type="Gene3D" id="3.90.320.10">
    <property type="match status" value="1"/>
</dbReference>
<dbReference type="EMBL" id="FQYR01000003">
    <property type="protein sequence ID" value="SHJ32170.1"/>
    <property type="molecule type" value="Genomic_DNA"/>
</dbReference>
<evidence type="ECO:0000256" key="10">
    <source>
        <dbReference type="ARBA" id="ARBA00023235"/>
    </source>
</evidence>
<dbReference type="InterPro" id="IPR014017">
    <property type="entry name" value="DNA_helicase_UvrD-like_C"/>
</dbReference>
<evidence type="ECO:0000256" key="12">
    <source>
        <dbReference type="ARBA" id="ARBA00034808"/>
    </source>
</evidence>
<evidence type="ECO:0000256" key="8">
    <source>
        <dbReference type="ARBA" id="ARBA00023125"/>
    </source>
</evidence>
<reference evidence="17 18" key="1">
    <citation type="submission" date="2016-11" db="EMBL/GenBank/DDBJ databases">
        <authorList>
            <person name="Jaros S."/>
            <person name="Januszkiewicz K."/>
            <person name="Wedrychowicz H."/>
        </authorList>
    </citation>
    <scope>NUCLEOTIDE SEQUENCE [LARGE SCALE GENOMIC DNA]</scope>
    <source>
        <strain evidence="17 18">DSM 18772</strain>
    </source>
</reference>
<dbReference type="Pfam" id="PF12705">
    <property type="entry name" value="PDDEXK_1"/>
    <property type="match status" value="1"/>
</dbReference>
<keyword evidence="4 15" id="KW-0378">Hydrolase</keyword>
<evidence type="ECO:0000256" key="9">
    <source>
        <dbReference type="ARBA" id="ARBA00023204"/>
    </source>
</evidence>
<dbReference type="InterPro" id="IPR011604">
    <property type="entry name" value="PDDEXK-like_dom_sf"/>
</dbReference>
<sequence>MPKFESLMIRASAGSGKTWQLANRYLALVVLGVRPEKIIALTFTRKAAGEFADRILTMLADGAASSAGAADLSAQIQSAVKGHGEMKGLVSGEVDLPVMSQEFFQLKLGEMTKALDKLTLSTLDSYFVKIVRYFTFELGLAGFDLVQGSELDQEKLSVLTEMFSSQGKMAKSYHSFLEAFKLATMGNEEARLIDTLKDFINAYHYRWLSSPDASKWGNPEALWDHEHPWKKCADPLVKMEQAVTLLEGLGWHRSLVKSLIAAVEWLGSYEKGMPVSDLPSGAGRILENLSDIRSGEWVIPYSRKEYVAKGELLGLLDQLASNFVCCELELKMERTRGVFEVINTYEKLYQKKVRGQGKLSFSDIGLLLAGQDTTGLWDEVARELVDYRLDGRYDHWMLDEFQDTSRVQWAVIQNLIDEIMYSEEGTRSLFVVGDTKQGIYGWRGGDSELFNEVAERYSGRLTQSPMDKSWRSTPEVLDLLNLVCDPSSEAMRELFSEDSLARWDYEEHTAAKSGKGHAWVCEVQESDELEGKELQYAWVGEILAKVAPVKRKLSCAVIVRNNSHAKALGDYLRANCPDLPVAMDSEITVAEDNPVSYAICDAFRFLAHPGDSLASNHLKMSPLSSVMGFGENSDQSVWFQWNRKLNVSDISEVLHSLILGLRERVSLSNYSVGRLHELERSAAQFVKRGGSLEDWVSEMEQWRQKEVTREGVVQIMTVHKSKGLGFDVVILPSLETSSFDSLGKLDLLEKKDPDGNVEHHLLFPQKQLALADEELQAEVDRWQSDQAYEAFCVHYVALSRAKSGIYCLLPKRGKSSSLSRRNSDWLRLALGDDAVRDEHFSDLSGTVLYESGSWNWLDDKESILVSPQQVEEVRLLEASQKAVPILASSHAGANIQQQLMSRGGLRVGLEVHQALESIEWHRGGAFKWAGNRRVQQIVQACLDVEKVSKLFTANSNMKLYREVAVEVLIDGDWVSGVIDRLHVSIDNGGHPISAQIIDFKTDASDDVGLLAEKYKIQLDLYQQAVAQIFDLPLASISKIILSTHAKKVIQLS</sequence>
<dbReference type="GO" id="GO:0005524">
    <property type="term" value="F:ATP binding"/>
    <property type="evidence" value="ECO:0007669"/>
    <property type="project" value="UniProtKB-UniRule"/>
</dbReference>
<name>A0A1M6ICK2_9BACT</name>
<keyword evidence="18" id="KW-1185">Reference proteome</keyword>
<feature type="domain" description="UvrD-like helicase ATP-binding" evidence="16">
    <location>
        <begin position="1"/>
        <end position="473"/>
    </location>
</feature>
<dbReference type="SUPFAM" id="SSF52540">
    <property type="entry name" value="P-loop containing nucleoside triphosphate hydrolases"/>
    <property type="match status" value="1"/>
</dbReference>
<dbReference type="GO" id="GO:0000725">
    <property type="term" value="P:recombinational repair"/>
    <property type="evidence" value="ECO:0007669"/>
    <property type="project" value="TreeGrafter"/>
</dbReference>
<evidence type="ECO:0000256" key="5">
    <source>
        <dbReference type="ARBA" id="ARBA00022806"/>
    </source>
</evidence>
<dbReference type="GO" id="GO:0003677">
    <property type="term" value="F:DNA binding"/>
    <property type="evidence" value="ECO:0007669"/>
    <property type="project" value="UniProtKB-KW"/>
</dbReference>